<dbReference type="InterPro" id="IPR001030">
    <property type="entry name" value="Acoase/IPM_deHydtase_lsu_aba"/>
</dbReference>
<keyword evidence="4" id="KW-0411">Iron-sulfur</keyword>
<evidence type="ECO:0000313" key="8">
    <source>
        <dbReference type="Proteomes" id="UP000242972"/>
    </source>
</evidence>
<name>A0A2T2XM49_9FIRM</name>
<dbReference type="PRINTS" id="PR00415">
    <property type="entry name" value="ACONITASE"/>
</dbReference>
<evidence type="ECO:0000256" key="2">
    <source>
        <dbReference type="ARBA" id="ARBA00022723"/>
    </source>
</evidence>
<dbReference type="InterPro" id="IPR011826">
    <property type="entry name" value="HAcnase/IPMdehydase_lsu_prok"/>
</dbReference>
<dbReference type="Gene3D" id="3.30.499.10">
    <property type="entry name" value="Aconitase, domain 3"/>
    <property type="match status" value="2"/>
</dbReference>
<dbReference type="InterPro" id="IPR050067">
    <property type="entry name" value="IPM_dehydratase_rel_enz"/>
</dbReference>
<dbReference type="Proteomes" id="UP000242972">
    <property type="component" value="Unassembled WGS sequence"/>
</dbReference>
<gene>
    <name evidence="7" type="ORF">C7B46_00510</name>
</gene>
<evidence type="ECO:0000256" key="4">
    <source>
        <dbReference type="ARBA" id="ARBA00023014"/>
    </source>
</evidence>
<evidence type="ECO:0000313" key="7">
    <source>
        <dbReference type="EMBL" id="PSR35508.1"/>
    </source>
</evidence>
<keyword evidence="3" id="KW-0408">Iron</keyword>
<dbReference type="NCBIfam" id="NF001614">
    <property type="entry name" value="PRK00402.1"/>
    <property type="match status" value="1"/>
</dbReference>
<feature type="domain" description="Aconitase/3-isopropylmalate dehydratase large subunit alpha/beta/alpha" evidence="6">
    <location>
        <begin position="289"/>
        <end position="413"/>
    </location>
</feature>
<dbReference type="NCBIfam" id="TIGR02086">
    <property type="entry name" value="IPMI_arch"/>
    <property type="match status" value="1"/>
</dbReference>
<keyword evidence="5" id="KW-0456">Lyase</keyword>
<proteinExistence type="predicted"/>
<dbReference type="InterPro" id="IPR036008">
    <property type="entry name" value="Aconitase_4Fe-4S_dom"/>
</dbReference>
<dbReference type="Pfam" id="PF00330">
    <property type="entry name" value="Aconitase"/>
    <property type="match status" value="2"/>
</dbReference>
<evidence type="ECO:0000259" key="6">
    <source>
        <dbReference type="Pfam" id="PF00330"/>
    </source>
</evidence>
<dbReference type="GO" id="GO:0051539">
    <property type="term" value="F:4 iron, 4 sulfur cluster binding"/>
    <property type="evidence" value="ECO:0007669"/>
    <property type="project" value="UniProtKB-KW"/>
</dbReference>
<sequence>MSLAGTTIVEQVLARASDKDRVNPGEIIDVTVDMAMMHDSGGPRRILGPLAELNMPIWDPNRVVLVADHYAMPNDADEAIILQTARNFARDHAITRYHELEGICHIVPAEEGYIYPGMLMVGGDSHSATPGALGAVAIPMGSTDMLGVLVAGKTWLKVPHTIRIDVEGQLEQGVMAKDAVLWLLGQWGMSHATYRALEYGGTGLASLPVEERMVLTNMAIELGAKTAVCETDAITEQWLTNHGVPLPSSYLRPQGDPFYSEKIVMNLSAIEPLVARPPRPDHVSPVSAIDRQPINQAYIGACTGAKYHDLAMAATVLQGRKVSPRVRFLIAPASRKALQQAAQDGTLQVLIEAGATILSSTCGACAGLGAGILGPNEVGISSTNRNFPGRMGHPTAQVFLASPATVAASAVTGYISDPREVWPS</sequence>
<accession>A0A2T2XM49</accession>
<dbReference type="AlphaFoldDB" id="A0A2T2XM49"/>
<keyword evidence="1" id="KW-0004">4Fe-4S</keyword>
<dbReference type="InterPro" id="IPR015931">
    <property type="entry name" value="Acnase/IPM_dHydase_lsu_aba_1/3"/>
</dbReference>
<reference evidence="7 8" key="1">
    <citation type="journal article" date="2014" name="BMC Genomics">
        <title>Comparison of environmental and isolate Sulfobacillus genomes reveals diverse carbon, sulfur, nitrogen, and hydrogen metabolisms.</title>
        <authorList>
            <person name="Justice N.B."/>
            <person name="Norman A."/>
            <person name="Brown C.T."/>
            <person name="Singh A."/>
            <person name="Thomas B.C."/>
            <person name="Banfield J.F."/>
        </authorList>
    </citation>
    <scope>NUCLEOTIDE SEQUENCE [LARGE SCALE GENOMIC DNA]</scope>
    <source>
        <strain evidence="7">AMDSBA4</strain>
    </source>
</reference>
<dbReference type="InterPro" id="IPR006251">
    <property type="entry name" value="Homoacnase/IPMdehydase_lsu"/>
</dbReference>
<dbReference type="EMBL" id="PXYW01000001">
    <property type="protein sequence ID" value="PSR35508.1"/>
    <property type="molecule type" value="Genomic_DNA"/>
</dbReference>
<keyword evidence="2" id="KW-0479">Metal-binding</keyword>
<dbReference type="GO" id="GO:0003861">
    <property type="term" value="F:3-isopropylmalate dehydratase activity"/>
    <property type="evidence" value="ECO:0007669"/>
    <property type="project" value="InterPro"/>
</dbReference>
<dbReference type="GO" id="GO:0046872">
    <property type="term" value="F:metal ion binding"/>
    <property type="evidence" value="ECO:0007669"/>
    <property type="project" value="UniProtKB-KW"/>
</dbReference>
<comment type="caution">
    <text evidence="7">The sequence shown here is derived from an EMBL/GenBank/DDBJ whole genome shotgun (WGS) entry which is preliminary data.</text>
</comment>
<evidence type="ECO:0000256" key="5">
    <source>
        <dbReference type="ARBA" id="ARBA00023239"/>
    </source>
</evidence>
<evidence type="ECO:0000256" key="1">
    <source>
        <dbReference type="ARBA" id="ARBA00022485"/>
    </source>
</evidence>
<dbReference type="NCBIfam" id="TIGR01343">
    <property type="entry name" value="hacA_fam"/>
    <property type="match status" value="1"/>
</dbReference>
<evidence type="ECO:0000256" key="3">
    <source>
        <dbReference type="ARBA" id="ARBA00023004"/>
    </source>
</evidence>
<feature type="domain" description="Aconitase/3-isopropylmalate dehydratase large subunit alpha/beta/alpha" evidence="6">
    <location>
        <begin position="29"/>
        <end position="288"/>
    </location>
</feature>
<protein>
    <submittedName>
        <fullName evidence="7">3-isopropylmalate dehydratase</fullName>
    </submittedName>
</protein>
<organism evidence="7 8">
    <name type="scientific">Sulfobacillus benefaciens</name>
    <dbReference type="NCBI Taxonomy" id="453960"/>
    <lineage>
        <taxon>Bacteria</taxon>
        <taxon>Bacillati</taxon>
        <taxon>Bacillota</taxon>
        <taxon>Clostridia</taxon>
        <taxon>Eubacteriales</taxon>
        <taxon>Clostridiales Family XVII. Incertae Sedis</taxon>
        <taxon>Sulfobacillus</taxon>
    </lineage>
</organism>
<dbReference type="PANTHER" id="PTHR43822">
    <property type="entry name" value="HOMOACONITASE, MITOCHONDRIAL-RELATED"/>
    <property type="match status" value="1"/>
</dbReference>
<dbReference type="PANTHER" id="PTHR43822:SF2">
    <property type="entry name" value="HOMOACONITASE, MITOCHONDRIAL"/>
    <property type="match status" value="1"/>
</dbReference>
<dbReference type="SUPFAM" id="SSF53732">
    <property type="entry name" value="Aconitase iron-sulfur domain"/>
    <property type="match status" value="1"/>
</dbReference>
<dbReference type="GO" id="GO:0009098">
    <property type="term" value="P:L-leucine biosynthetic process"/>
    <property type="evidence" value="ECO:0007669"/>
    <property type="project" value="InterPro"/>
</dbReference>